<proteinExistence type="predicted"/>
<feature type="domain" description="CARD" evidence="1">
    <location>
        <begin position="36"/>
        <end position="114"/>
    </location>
</feature>
<evidence type="ECO:0000313" key="2">
    <source>
        <dbReference type="EMBL" id="CAK6982468.1"/>
    </source>
</evidence>
<dbReference type="SUPFAM" id="SSF47986">
    <property type="entry name" value="DEATH domain"/>
    <property type="match status" value="1"/>
</dbReference>
<dbReference type="GO" id="GO:0042981">
    <property type="term" value="P:regulation of apoptotic process"/>
    <property type="evidence" value="ECO:0007669"/>
    <property type="project" value="InterPro"/>
</dbReference>
<dbReference type="Pfam" id="PF00619">
    <property type="entry name" value="CARD"/>
    <property type="match status" value="1"/>
</dbReference>
<keyword evidence="3" id="KW-1185">Reference proteome</keyword>
<organism evidence="2 3">
    <name type="scientific">Scomber scombrus</name>
    <name type="common">Atlantic mackerel</name>
    <name type="synonym">Scomber vernalis</name>
    <dbReference type="NCBI Taxonomy" id="13677"/>
    <lineage>
        <taxon>Eukaryota</taxon>
        <taxon>Metazoa</taxon>
        <taxon>Chordata</taxon>
        <taxon>Craniata</taxon>
        <taxon>Vertebrata</taxon>
        <taxon>Euteleostomi</taxon>
        <taxon>Actinopterygii</taxon>
        <taxon>Neopterygii</taxon>
        <taxon>Teleostei</taxon>
        <taxon>Neoteleostei</taxon>
        <taxon>Acanthomorphata</taxon>
        <taxon>Pelagiaria</taxon>
        <taxon>Scombriformes</taxon>
        <taxon>Scombridae</taxon>
        <taxon>Scomber</taxon>
    </lineage>
</organism>
<accession>A0AAV1QG30</accession>
<sequence length="114" mass="12749">MVQDQERTEVWNRVVKLTGPTSENVFIPAEKLLLAREQFVSRVSEANLNLLLDKLLGIGVINDGEMESARTETRADKARKVIDVVRRKGSEASSCFIVALRVVDPNLSRLLNLS</sequence>
<evidence type="ECO:0000259" key="1">
    <source>
        <dbReference type="PROSITE" id="PS50209"/>
    </source>
</evidence>
<dbReference type="AlphaFoldDB" id="A0AAV1QG30"/>
<dbReference type="EMBL" id="CAWUFR010001029">
    <property type="protein sequence ID" value="CAK6982468.1"/>
    <property type="molecule type" value="Genomic_DNA"/>
</dbReference>
<dbReference type="InterPro" id="IPR001315">
    <property type="entry name" value="CARD"/>
</dbReference>
<comment type="caution">
    <text evidence="2">The sequence shown here is derived from an EMBL/GenBank/DDBJ whole genome shotgun (WGS) entry which is preliminary data.</text>
</comment>
<dbReference type="InterPro" id="IPR011029">
    <property type="entry name" value="DEATH-like_dom_sf"/>
</dbReference>
<reference evidence="2 3" key="1">
    <citation type="submission" date="2024-01" db="EMBL/GenBank/DDBJ databases">
        <authorList>
            <person name="Alioto T."/>
            <person name="Alioto T."/>
            <person name="Gomez Garrido J."/>
        </authorList>
    </citation>
    <scope>NUCLEOTIDE SEQUENCE [LARGE SCALE GENOMIC DNA]</scope>
</reference>
<dbReference type="Gene3D" id="1.10.533.10">
    <property type="entry name" value="Death Domain, Fas"/>
    <property type="match status" value="1"/>
</dbReference>
<gene>
    <name evidence="2" type="ORF">FSCOSCO3_A001195</name>
</gene>
<name>A0AAV1QG30_SCOSC</name>
<protein>
    <submittedName>
        <fullName evidence="2">NACHT, LRR and PYD domains-containing protein 1b allele 2-like</fullName>
    </submittedName>
</protein>
<evidence type="ECO:0000313" key="3">
    <source>
        <dbReference type="Proteomes" id="UP001314229"/>
    </source>
</evidence>
<dbReference type="Proteomes" id="UP001314229">
    <property type="component" value="Unassembled WGS sequence"/>
</dbReference>
<dbReference type="PROSITE" id="PS50209">
    <property type="entry name" value="CARD"/>
    <property type="match status" value="1"/>
</dbReference>